<dbReference type="EMBL" id="JAWDGP010002624">
    <property type="protein sequence ID" value="KAK3781390.1"/>
    <property type="molecule type" value="Genomic_DNA"/>
</dbReference>
<accession>A0AAE1A5D4</accession>
<sequence>MDADSDSASKRHPDFYKAKMSSSITHHFDPDSSRFQHKTQAMSVDNSDMDESHGKSVPSVFDSEPDQNWCTRIGHKYDCHGGCLPNRRDHRQRNRPFSLGLLLILTCVLLHTLAPCVSAKLELGIHGYPRTKIFPLFSPPLLVHVRGSGESDRPKTKKYCVAVKQAVRSGQCGPLAKTTSTSWSCVWLAFCRRAC</sequence>
<keyword evidence="2" id="KW-1133">Transmembrane helix</keyword>
<name>A0AAE1A5D4_9GAST</name>
<feature type="region of interest" description="Disordered" evidence="1">
    <location>
        <begin position="24"/>
        <end position="63"/>
    </location>
</feature>
<evidence type="ECO:0000256" key="1">
    <source>
        <dbReference type="SAM" id="MobiDB-lite"/>
    </source>
</evidence>
<gene>
    <name evidence="3" type="ORF">RRG08_019016</name>
</gene>
<dbReference type="Proteomes" id="UP001283361">
    <property type="component" value="Unassembled WGS sequence"/>
</dbReference>
<keyword evidence="2" id="KW-0472">Membrane</keyword>
<evidence type="ECO:0000313" key="3">
    <source>
        <dbReference type="EMBL" id="KAK3781390.1"/>
    </source>
</evidence>
<protein>
    <submittedName>
        <fullName evidence="3">Uncharacterized protein</fullName>
    </submittedName>
</protein>
<evidence type="ECO:0000256" key="2">
    <source>
        <dbReference type="SAM" id="Phobius"/>
    </source>
</evidence>
<comment type="caution">
    <text evidence="3">The sequence shown here is derived from an EMBL/GenBank/DDBJ whole genome shotgun (WGS) entry which is preliminary data.</text>
</comment>
<dbReference type="AlphaFoldDB" id="A0AAE1A5D4"/>
<keyword evidence="2" id="KW-0812">Transmembrane</keyword>
<reference evidence="3" key="1">
    <citation type="journal article" date="2023" name="G3 (Bethesda)">
        <title>A reference genome for the long-term kleptoplast-retaining sea slug Elysia crispata morphotype clarki.</title>
        <authorList>
            <person name="Eastman K.E."/>
            <person name="Pendleton A.L."/>
            <person name="Shaikh M.A."/>
            <person name="Suttiyut T."/>
            <person name="Ogas R."/>
            <person name="Tomko P."/>
            <person name="Gavelis G."/>
            <person name="Widhalm J.R."/>
            <person name="Wisecaver J.H."/>
        </authorList>
    </citation>
    <scope>NUCLEOTIDE SEQUENCE</scope>
    <source>
        <strain evidence="3">ECLA1</strain>
    </source>
</reference>
<keyword evidence="4" id="KW-1185">Reference proteome</keyword>
<proteinExistence type="predicted"/>
<organism evidence="3 4">
    <name type="scientific">Elysia crispata</name>
    <name type="common">lettuce slug</name>
    <dbReference type="NCBI Taxonomy" id="231223"/>
    <lineage>
        <taxon>Eukaryota</taxon>
        <taxon>Metazoa</taxon>
        <taxon>Spiralia</taxon>
        <taxon>Lophotrochozoa</taxon>
        <taxon>Mollusca</taxon>
        <taxon>Gastropoda</taxon>
        <taxon>Heterobranchia</taxon>
        <taxon>Euthyneura</taxon>
        <taxon>Panpulmonata</taxon>
        <taxon>Sacoglossa</taxon>
        <taxon>Placobranchoidea</taxon>
        <taxon>Plakobranchidae</taxon>
        <taxon>Elysia</taxon>
    </lineage>
</organism>
<feature type="transmembrane region" description="Helical" evidence="2">
    <location>
        <begin position="97"/>
        <end position="114"/>
    </location>
</feature>
<evidence type="ECO:0000313" key="4">
    <source>
        <dbReference type="Proteomes" id="UP001283361"/>
    </source>
</evidence>